<evidence type="ECO:0000313" key="1">
    <source>
        <dbReference type="EMBL" id="CAF2912400.1"/>
    </source>
</evidence>
<keyword evidence="2" id="KW-1185">Reference proteome</keyword>
<dbReference type="Proteomes" id="UP000675881">
    <property type="component" value="Chromosome 4"/>
</dbReference>
<gene>
    <name evidence="1" type="ORF">LSAA_8988</name>
</gene>
<dbReference type="FunFam" id="2.40.128.180:FF:000001">
    <property type="entry name" value="Fas apoptotic inhibitory molecule 1"/>
    <property type="match status" value="1"/>
</dbReference>
<dbReference type="EMBL" id="HG994583">
    <property type="protein sequence ID" value="CAF2912400.1"/>
    <property type="molecule type" value="Genomic_DNA"/>
</dbReference>
<dbReference type="Pfam" id="PF06905">
    <property type="entry name" value="FAIM1"/>
    <property type="match status" value="1"/>
</dbReference>
<dbReference type="InterPro" id="IPR038513">
    <property type="entry name" value="FAIM1_dom_sf"/>
</dbReference>
<dbReference type="PANTHER" id="PTHR13088">
    <property type="entry name" value="FAS APOPTOTIC INHIBITORY MOLECULE FAIM"/>
    <property type="match status" value="1"/>
</dbReference>
<evidence type="ECO:0000313" key="2">
    <source>
        <dbReference type="Proteomes" id="UP000675881"/>
    </source>
</evidence>
<dbReference type="GO" id="GO:1902042">
    <property type="term" value="P:negative regulation of extrinsic apoptotic signaling pathway via death domain receptors"/>
    <property type="evidence" value="ECO:0007669"/>
    <property type="project" value="TreeGrafter"/>
</dbReference>
<dbReference type="InterPro" id="IPR010695">
    <property type="entry name" value="FAIM1"/>
</dbReference>
<sequence length="180" mass="20303">MESSDLVGVWEISLCDRKHRIEFEHGTTSGRRTLRVDGREVLRRDLMFKLVGSETFKIGNSATGTIVIEPMGGFAYQYSLKVNGKTLKKFQENQSKIMKTWVLPVDGAMYRIVLEKDTLDIWVNGKRVETAGEFVEDGTETHFALGNTPAFIKTASSGHKRTGMLHALIIDNHEIPEFVE</sequence>
<dbReference type="AlphaFoldDB" id="A0A7R8CX68"/>
<reference evidence="1" key="1">
    <citation type="submission" date="2021-02" db="EMBL/GenBank/DDBJ databases">
        <authorList>
            <person name="Bekaert M."/>
        </authorList>
    </citation>
    <scope>NUCLEOTIDE SEQUENCE</scope>
    <source>
        <strain evidence="1">IoA-00</strain>
    </source>
</reference>
<accession>A0A7R8CX68</accession>
<proteinExistence type="predicted"/>
<dbReference type="OrthoDB" id="6262731at2759"/>
<organism evidence="1 2">
    <name type="scientific">Lepeophtheirus salmonis</name>
    <name type="common">Salmon louse</name>
    <name type="synonym">Caligus salmonis</name>
    <dbReference type="NCBI Taxonomy" id="72036"/>
    <lineage>
        <taxon>Eukaryota</taxon>
        <taxon>Metazoa</taxon>
        <taxon>Ecdysozoa</taxon>
        <taxon>Arthropoda</taxon>
        <taxon>Crustacea</taxon>
        <taxon>Multicrustacea</taxon>
        <taxon>Hexanauplia</taxon>
        <taxon>Copepoda</taxon>
        <taxon>Siphonostomatoida</taxon>
        <taxon>Caligidae</taxon>
        <taxon>Lepeophtheirus</taxon>
    </lineage>
</organism>
<name>A0A7R8CX68_LEPSM</name>
<dbReference type="PANTHER" id="PTHR13088:SF3">
    <property type="entry name" value="FAS APOPTOTIC INHIBITORY MOLECULE 1"/>
    <property type="match status" value="1"/>
</dbReference>
<protein>
    <submittedName>
        <fullName evidence="1">Fas apoptotic inhibitory molecule 1</fullName>
    </submittedName>
</protein>
<dbReference type="Gene3D" id="2.40.128.180">
    <property type="match status" value="2"/>
</dbReference>